<dbReference type="Pfam" id="PF01614">
    <property type="entry name" value="IclR_C"/>
    <property type="match status" value="1"/>
</dbReference>
<dbReference type="RefSeq" id="WP_134213176.1">
    <property type="nucleotide sequence ID" value="NZ_QFFZ01000010.1"/>
</dbReference>
<evidence type="ECO:0000313" key="2">
    <source>
        <dbReference type="EMBL" id="TEB11942.1"/>
    </source>
</evidence>
<dbReference type="Proteomes" id="UP000297597">
    <property type="component" value="Unassembled WGS sequence"/>
</dbReference>
<gene>
    <name evidence="2" type="ORF">Pmgp_01309</name>
</gene>
<dbReference type="Gene3D" id="3.30.450.40">
    <property type="match status" value="1"/>
</dbReference>
<dbReference type="OrthoDB" id="9778379at2"/>
<accession>A0A4Y7RTD2</accession>
<protein>
    <recommendedName>
        <fullName evidence="1">IclR-ED domain-containing protein</fullName>
    </recommendedName>
</protein>
<dbReference type="InterPro" id="IPR029016">
    <property type="entry name" value="GAF-like_dom_sf"/>
</dbReference>
<keyword evidence="3" id="KW-1185">Reference proteome</keyword>
<sequence>MKGVVGISCPIRDYLTDGEVAALSIFLPEFRFKPEQLPELVTKLKEASKKIFLLLEG</sequence>
<organism evidence="2 3">
    <name type="scientific">Pelotomaculum propionicicum</name>
    <dbReference type="NCBI Taxonomy" id="258475"/>
    <lineage>
        <taxon>Bacteria</taxon>
        <taxon>Bacillati</taxon>
        <taxon>Bacillota</taxon>
        <taxon>Clostridia</taxon>
        <taxon>Eubacteriales</taxon>
        <taxon>Desulfotomaculaceae</taxon>
        <taxon>Pelotomaculum</taxon>
    </lineage>
</organism>
<dbReference type="EMBL" id="QFFZ01000010">
    <property type="protein sequence ID" value="TEB11942.1"/>
    <property type="molecule type" value="Genomic_DNA"/>
</dbReference>
<proteinExistence type="predicted"/>
<dbReference type="InterPro" id="IPR014757">
    <property type="entry name" value="Tscrpt_reg_IclR_C"/>
</dbReference>
<feature type="domain" description="IclR-ED" evidence="1">
    <location>
        <begin position="2"/>
        <end position="51"/>
    </location>
</feature>
<dbReference type="SUPFAM" id="SSF55781">
    <property type="entry name" value="GAF domain-like"/>
    <property type="match status" value="1"/>
</dbReference>
<name>A0A4Y7RTD2_9FIRM</name>
<comment type="caution">
    <text evidence="2">The sequence shown here is derived from an EMBL/GenBank/DDBJ whole genome shotgun (WGS) entry which is preliminary data.</text>
</comment>
<evidence type="ECO:0000259" key="1">
    <source>
        <dbReference type="Pfam" id="PF01614"/>
    </source>
</evidence>
<evidence type="ECO:0000313" key="3">
    <source>
        <dbReference type="Proteomes" id="UP000297597"/>
    </source>
</evidence>
<dbReference type="AlphaFoldDB" id="A0A4Y7RTD2"/>
<reference evidence="2 3" key="1">
    <citation type="journal article" date="2018" name="Environ. Microbiol.">
        <title>Novel energy conservation strategies and behaviour of Pelotomaculum schinkii driving syntrophic propionate catabolism.</title>
        <authorList>
            <person name="Hidalgo-Ahumada C.A.P."/>
            <person name="Nobu M.K."/>
            <person name="Narihiro T."/>
            <person name="Tamaki H."/>
            <person name="Liu W.T."/>
            <person name="Kamagata Y."/>
            <person name="Stams A.J.M."/>
            <person name="Imachi H."/>
            <person name="Sousa D.Z."/>
        </authorList>
    </citation>
    <scope>NUCLEOTIDE SEQUENCE [LARGE SCALE GENOMIC DNA]</scope>
    <source>
        <strain evidence="2 3">MGP</strain>
    </source>
</reference>